<dbReference type="NCBIfam" id="TIGR01484">
    <property type="entry name" value="HAD-SF-IIB"/>
    <property type="match status" value="1"/>
</dbReference>
<evidence type="ECO:0000313" key="1">
    <source>
        <dbReference type="EMBL" id="HGM46369.1"/>
    </source>
</evidence>
<dbReference type="Pfam" id="PF08282">
    <property type="entry name" value="Hydrolase_3"/>
    <property type="match status" value="2"/>
</dbReference>
<protein>
    <submittedName>
        <fullName evidence="1">HAD family phosphatase</fullName>
    </submittedName>
</protein>
<dbReference type="GO" id="GO:0005829">
    <property type="term" value="C:cytosol"/>
    <property type="evidence" value="ECO:0007669"/>
    <property type="project" value="TreeGrafter"/>
</dbReference>
<dbReference type="PANTHER" id="PTHR10000:SF8">
    <property type="entry name" value="HAD SUPERFAMILY HYDROLASE-LIKE, TYPE 3"/>
    <property type="match status" value="1"/>
</dbReference>
<accession>A0A7C4H673</accession>
<dbReference type="AlphaFoldDB" id="A0A7C4H673"/>
<organism evidence="1">
    <name type="scientific">Thermofilum pendens</name>
    <dbReference type="NCBI Taxonomy" id="2269"/>
    <lineage>
        <taxon>Archaea</taxon>
        <taxon>Thermoproteota</taxon>
        <taxon>Thermoprotei</taxon>
        <taxon>Thermofilales</taxon>
        <taxon>Thermofilaceae</taxon>
        <taxon>Thermofilum</taxon>
    </lineage>
</organism>
<dbReference type="InterPro" id="IPR023214">
    <property type="entry name" value="HAD_sf"/>
</dbReference>
<reference evidence="1" key="1">
    <citation type="journal article" date="2020" name="mSystems">
        <title>Genome- and Community-Level Interaction Insights into Carbon Utilization and Element Cycling Functions of Hydrothermarchaeota in Hydrothermal Sediment.</title>
        <authorList>
            <person name="Zhou Z."/>
            <person name="Liu Y."/>
            <person name="Xu W."/>
            <person name="Pan J."/>
            <person name="Luo Z.H."/>
            <person name="Li M."/>
        </authorList>
    </citation>
    <scope>NUCLEOTIDE SEQUENCE</scope>
    <source>
        <strain evidence="1">SpSt-649</strain>
    </source>
</reference>
<dbReference type="InterPro" id="IPR036412">
    <property type="entry name" value="HAD-like_sf"/>
</dbReference>
<dbReference type="GO" id="GO:0000287">
    <property type="term" value="F:magnesium ion binding"/>
    <property type="evidence" value="ECO:0007669"/>
    <property type="project" value="TreeGrafter"/>
</dbReference>
<gene>
    <name evidence="1" type="ORF">ENU21_01270</name>
</gene>
<proteinExistence type="predicted"/>
<dbReference type="Gene3D" id="3.40.50.1000">
    <property type="entry name" value="HAD superfamily/HAD-like"/>
    <property type="match status" value="1"/>
</dbReference>
<sequence length="236" mass="25803">MPGVLFLIDYDGTLAPENESIDAEVLEKLRSIKESSGARLVVATARPLGDMRKFIPRLSAFDALLLELGSAIYFPLSRELVLFKPDYWDSLVEVLKRALPPANVGSVLYYFDETVLEQARRLLESAKTYPADVVKVGSRTYVAAPPGLSKKLGVERLLRVSGWEPSLKVAIGDSLSDIPLFEVSDLRVAVGNAHPSLKRIADFVASGSMAAGVLEAISYVIKKNAADSREERPDQL</sequence>
<dbReference type="GO" id="GO:0016791">
    <property type="term" value="F:phosphatase activity"/>
    <property type="evidence" value="ECO:0007669"/>
    <property type="project" value="TreeGrafter"/>
</dbReference>
<dbReference type="PANTHER" id="PTHR10000">
    <property type="entry name" value="PHOSPHOSERINE PHOSPHATASE"/>
    <property type="match status" value="1"/>
</dbReference>
<dbReference type="Gene3D" id="3.90.1070.10">
    <property type="match status" value="1"/>
</dbReference>
<dbReference type="EMBL" id="DTBQ01000036">
    <property type="protein sequence ID" value="HGM46369.1"/>
    <property type="molecule type" value="Genomic_DNA"/>
</dbReference>
<dbReference type="InterPro" id="IPR006379">
    <property type="entry name" value="HAD-SF_hydro_IIB"/>
</dbReference>
<comment type="caution">
    <text evidence="1">The sequence shown here is derived from an EMBL/GenBank/DDBJ whole genome shotgun (WGS) entry which is preliminary data.</text>
</comment>
<dbReference type="SUPFAM" id="SSF56784">
    <property type="entry name" value="HAD-like"/>
    <property type="match status" value="1"/>
</dbReference>
<name>A0A7C4H673_THEPE</name>